<dbReference type="EMBL" id="CP133548">
    <property type="protein sequence ID" value="WMS88618.1"/>
    <property type="molecule type" value="Genomic_DNA"/>
</dbReference>
<accession>A0AA51RWA2</accession>
<dbReference type="KEGG" id="plei:Q9312_06810"/>
<name>A0AA51RWA2_9GAMM</name>
<sequence length="151" mass="16293">MSNEHSTFEVALKLIDNYRFEVDFGAMGQIETDEPEPLGEGSGPNPTRLLATSVANCLAASLCFAIRKFKGDPGAVTAKVSGELARVEGRWRVAKLAVAIELGQSASDIPHLDRILEQFEAFCVVTESVRAGIPVDVSVSDNNHQVLHQSN</sequence>
<keyword evidence="1" id="KW-0575">Peroxidase</keyword>
<evidence type="ECO:0000313" key="1">
    <source>
        <dbReference type="EMBL" id="WMS88618.1"/>
    </source>
</evidence>
<protein>
    <submittedName>
        <fullName evidence="1">OsmC family protein</fullName>
        <ecNumber evidence="1">1.11.1.-</ecNumber>
    </submittedName>
</protein>
<reference evidence="1 2" key="1">
    <citation type="submission" date="2023-08" db="EMBL/GenBank/DDBJ databases">
        <title>Pleionea litopenaei sp. nov., isolated from stomach of juvenile Litopenaeus vannamei.</title>
        <authorList>
            <person name="Rho A.M."/>
            <person name="Hwang C.Y."/>
        </authorList>
    </citation>
    <scope>NUCLEOTIDE SEQUENCE [LARGE SCALE GENOMIC DNA]</scope>
    <source>
        <strain evidence="1 2">HL-JVS1</strain>
    </source>
</reference>
<dbReference type="RefSeq" id="WP_309203835.1">
    <property type="nucleotide sequence ID" value="NZ_CP133548.1"/>
</dbReference>
<dbReference type="Pfam" id="PF02566">
    <property type="entry name" value="OsmC"/>
    <property type="match status" value="1"/>
</dbReference>
<keyword evidence="2" id="KW-1185">Reference proteome</keyword>
<dbReference type="InterPro" id="IPR036102">
    <property type="entry name" value="OsmC/Ohrsf"/>
</dbReference>
<evidence type="ECO:0000313" key="2">
    <source>
        <dbReference type="Proteomes" id="UP001239782"/>
    </source>
</evidence>
<dbReference type="EC" id="1.11.1.-" evidence="1"/>
<dbReference type="AlphaFoldDB" id="A0AA51RWA2"/>
<dbReference type="InterPro" id="IPR015946">
    <property type="entry name" value="KH_dom-like_a/b"/>
</dbReference>
<gene>
    <name evidence="1" type="ORF">Q9312_06810</name>
</gene>
<proteinExistence type="predicted"/>
<dbReference type="Proteomes" id="UP001239782">
    <property type="component" value="Chromosome"/>
</dbReference>
<dbReference type="InterPro" id="IPR003718">
    <property type="entry name" value="OsmC/Ohr_fam"/>
</dbReference>
<keyword evidence="1" id="KW-0560">Oxidoreductase</keyword>
<dbReference type="Gene3D" id="3.30.300.20">
    <property type="match status" value="1"/>
</dbReference>
<organism evidence="1 2">
    <name type="scientific">Pleionea litopenaei</name>
    <dbReference type="NCBI Taxonomy" id="3070815"/>
    <lineage>
        <taxon>Bacteria</taxon>
        <taxon>Pseudomonadati</taxon>
        <taxon>Pseudomonadota</taxon>
        <taxon>Gammaproteobacteria</taxon>
        <taxon>Oceanospirillales</taxon>
        <taxon>Pleioneaceae</taxon>
        <taxon>Pleionea</taxon>
    </lineage>
</organism>
<dbReference type="SUPFAM" id="SSF82784">
    <property type="entry name" value="OsmC-like"/>
    <property type="match status" value="1"/>
</dbReference>
<dbReference type="GO" id="GO:0004601">
    <property type="term" value="F:peroxidase activity"/>
    <property type="evidence" value="ECO:0007669"/>
    <property type="project" value="UniProtKB-KW"/>
</dbReference>